<accession>A0A0R3SD40</accession>
<evidence type="ECO:0000313" key="3">
    <source>
        <dbReference type="Proteomes" id="UP000274504"/>
    </source>
</evidence>
<dbReference type="WBParaSite" id="HDID_0000256601-mRNA-1">
    <property type="protein sequence ID" value="HDID_0000256601-mRNA-1"/>
    <property type="gene ID" value="HDID_0000256601"/>
</dbReference>
<dbReference type="Gene3D" id="3.30.70.270">
    <property type="match status" value="1"/>
</dbReference>
<organism evidence="4">
    <name type="scientific">Hymenolepis diminuta</name>
    <name type="common">Rat tapeworm</name>
    <dbReference type="NCBI Taxonomy" id="6216"/>
    <lineage>
        <taxon>Eukaryota</taxon>
        <taxon>Metazoa</taxon>
        <taxon>Spiralia</taxon>
        <taxon>Lophotrochozoa</taxon>
        <taxon>Platyhelminthes</taxon>
        <taxon>Cestoda</taxon>
        <taxon>Eucestoda</taxon>
        <taxon>Cyclophyllidea</taxon>
        <taxon>Hymenolepididae</taxon>
        <taxon>Hymenolepis</taxon>
    </lineage>
</organism>
<evidence type="ECO:0000256" key="1">
    <source>
        <dbReference type="SAM" id="Phobius"/>
    </source>
</evidence>
<evidence type="ECO:0000313" key="2">
    <source>
        <dbReference type="EMBL" id="VDL20028.1"/>
    </source>
</evidence>
<keyword evidence="1" id="KW-0812">Transmembrane</keyword>
<dbReference type="STRING" id="6216.A0A0R3SD40"/>
<dbReference type="AlphaFoldDB" id="A0A0R3SD40"/>
<reference evidence="2 3" key="2">
    <citation type="submission" date="2018-11" db="EMBL/GenBank/DDBJ databases">
        <authorList>
            <consortium name="Pathogen Informatics"/>
        </authorList>
    </citation>
    <scope>NUCLEOTIDE SEQUENCE [LARGE SCALE GENOMIC DNA]</scope>
</reference>
<keyword evidence="1" id="KW-0472">Membrane</keyword>
<dbReference type="Gene3D" id="3.10.10.10">
    <property type="entry name" value="HIV Type 1 Reverse Transcriptase, subunit A, domain 1"/>
    <property type="match status" value="1"/>
</dbReference>
<feature type="transmembrane region" description="Helical" evidence="1">
    <location>
        <begin position="24"/>
        <end position="53"/>
    </location>
</feature>
<dbReference type="InterPro" id="IPR043128">
    <property type="entry name" value="Rev_trsase/Diguanyl_cyclase"/>
</dbReference>
<keyword evidence="1" id="KW-1133">Transmembrane helix</keyword>
<gene>
    <name evidence="2" type="ORF">HDID_LOCUS2567</name>
</gene>
<proteinExistence type="predicted"/>
<reference evidence="4" key="1">
    <citation type="submission" date="2017-02" db="UniProtKB">
        <authorList>
            <consortium name="WormBaseParasite"/>
        </authorList>
    </citation>
    <scope>IDENTIFICATION</scope>
</reference>
<evidence type="ECO:0000313" key="4">
    <source>
        <dbReference type="WBParaSite" id="HDID_0000256601-mRNA-1"/>
    </source>
</evidence>
<dbReference type="OrthoDB" id="7763210at2759"/>
<protein>
    <submittedName>
        <fullName evidence="4">Polyprotein</fullName>
    </submittedName>
</protein>
<dbReference type="EMBL" id="UYSG01000648">
    <property type="protein sequence ID" value="VDL20028.1"/>
    <property type="molecule type" value="Genomic_DNA"/>
</dbReference>
<sequence length="131" mass="14165">MVNEEEVRFLEQRGILKPISYSKWAAPIAVIVAVVVGVVVGAVVVVVVVIAVIRDVSGTIHLCTDYSGDLNDTLEPDCYPLPAPDDIFSMMDGGPGQPAASQPASKKALETHFRPTKPSYRIAEWLDGQFI</sequence>
<dbReference type="Proteomes" id="UP000274504">
    <property type="component" value="Unassembled WGS sequence"/>
</dbReference>
<name>A0A0R3SD40_HYMDI</name>